<organism evidence="6">
    <name type="scientific">Oryza sativa subsp. japonica</name>
    <name type="common">Rice</name>
    <dbReference type="NCBI Taxonomy" id="39947"/>
    <lineage>
        <taxon>Eukaryota</taxon>
        <taxon>Viridiplantae</taxon>
        <taxon>Streptophyta</taxon>
        <taxon>Embryophyta</taxon>
        <taxon>Tracheophyta</taxon>
        <taxon>Spermatophyta</taxon>
        <taxon>Magnoliopsida</taxon>
        <taxon>Liliopsida</taxon>
        <taxon>Poales</taxon>
        <taxon>Poaceae</taxon>
        <taxon>BOP clade</taxon>
        <taxon>Oryzoideae</taxon>
        <taxon>Oryzeae</taxon>
        <taxon>Oryzinae</taxon>
        <taxon>Oryza</taxon>
        <taxon>Oryza sativa</taxon>
    </lineage>
</organism>
<dbReference type="Gene3D" id="3.30.200.20">
    <property type="entry name" value="Phosphorylase Kinase, domain 1"/>
    <property type="match status" value="1"/>
</dbReference>
<keyword evidence="4" id="KW-0812">Transmembrane</keyword>
<dbReference type="GO" id="GO:0005524">
    <property type="term" value="F:ATP binding"/>
    <property type="evidence" value="ECO:0007669"/>
    <property type="project" value="UniProtKB-KW"/>
</dbReference>
<evidence type="ECO:0000256" key="2">
    <source>
        <dbReference type="ARBA" id="ARBA00022840"/>
    </source>
</evidence>
<dbReference type="InterPro" id="IPR008271">
    <property type="entry name" value="Ser/Thr_kinase_AS"/>
</dbReference>
<keyword evidence="4" id="KW-1133">Transmembrane helix</keyword>
<dbReference type="InterPro" id="IPR011009">
    <property type="entry name" value="Kinase-like_dom_sf"/>
</dbReference>
<evidence type="ECO:0000256" key="1">
    <source>
        <dbReference type="ARBA" id="ARBA00022741"/>
    </source>
</evidence>
<reference evidence="6" key="1">
    <citation type="journal article" date="2005" name="PLoS Biol.">
        <title>The genomes of Oryza sativa: a history of duplications.</title>
        <authorList>
            <person name="Yu J."/>
            <person name="Wang J."/>
            <person name="Lin W."/>
            <person name="Li S."/>
            <person name="Li H."/>
            <person name="Zhou J."/>
            <person name="Ni P."/>
            <person name="Dong W."/>
            <person name="Hu S."/>
            <person name="Zeng C."/>
            <person name="Zhang J."/>
            <person name="Zhang Y."/>
            <person name="Li R."/>
            <person name="Xu Z."/>
            <person name="Li S."/>
            <person name="Li X."/>
            <person name="Zheng H."/>
            <person name="Cong L."/>
            <person name="Lin L."/>
            <person name="Yin J."/>
            <person name="Geng J."/>
            <person name="Li G."/>
            <person name="Shi J."/>
            <person name="Liu J."/>
            <person name="Lv H."/>
            <person name="Li J."/>
            <person name="Wang J."/>
            <person name="Deng Y."/>
            <person name="Ran L."/>
            <person name="Shi X."/>
            <person name="Wang X."/>
            <person name="Wu Q."/>
            <person name="Li C."/>
            <person name="Ren X."/>
            <person name="Wang J."/>
            <person name="Wang X."/>
            <person name="Li D."/>
            <person name="Liu D."/>
            <person name="Zhang X."/>
            <person name="Ji Z."/>
            <person name="Zhao W."/>
            <person name="Sun Y."/>
            <person name="Zhang Z."/>
            <person name="Bao J."/>
            <person name="Han Y."/>
            <person name="Dong L."/>
            <person name="Ji J."/>
            <person name="Chen P."/>
            <person name="Wu S."/>
            <person name="Liu J."/>
            <person name="Xiao Y."/>
            <person name="Bu D."/>
            <person name="Tan J."/>
            <person name="Yang L."/>
            <person name="Ye C."/>
            <person name="Zhang J."/>
            <person name="Xu J."/>
            <person name="Zhou Y."/>
            <person name="Yu Y."/>
            <person name="Zhang B."/>
            <person name="Zhuang S."/>
            <person name="Wei H."/>
            <person name="Liu B."/>
            <person name="Lei M."/>
            <person name="Yu H."/>
            <person name="Li Y."/>
            <person name="Xu H."/>
            <person name="Wei S."/>
            <person name="He X."/>
            <person name="Fang L."/>
            <person name="Zhang Z."/>
            <person name="Zhang Y."/>
            <person name="Huang X."/>
            <person name="Su Z."/>
            <person name="Tong W."/>
            <person name="Li J."/>
            <person name="Tong Z."/>
            <person name="Li S."/>
            <person name="Ye J."/>
            <person name="Wang L."/>
            <person name="Fang L."/>
            <person name="Lei T."/>
            <person name="Chen C."/>
            <person name="Chen H."/>
            <person name="Xu Z."/>
            <person name="Li H."/>
            <person name="Huang H."/>
            <person name="Zhang F."/>
            <person name="Xu H."/>
            <person name="Li N."/>
            <person name="Zhao C."/>
            <person name="Li S."/>
            <person name="Dong L."/>
            <person name="Huang Y."/>
            <person name="Li L."/>
            <person name="Xi Y."/>
            <person name="Qi Q."/>
            <person name="Li W."/>
            <person name="Zhang B."/>
            <person name="Hu W."/>
            <person name="Zhang Y."/>
            <person name="Tian X."/>
            <person name="Jiao Y."/>
            <person name="Liang X."/>
            <person name="Jin J."/>
            <person name="Gao L."/>
            <person name="Zheng W."/>
            <person name="Hao B."/>
            <person name="Liu S."/>
            <person name="Wang W."/>
            <person name="Yuan L."/>
            <person name="Cao M."/>
            <person name="McDermott J."/>
            <person name="Samudrala R."/>
            <person name="Wang J."/>
            <person name="Wong G.K."/>
            <person name="Yang H."/>
        </authorList>
    </citation>
    <scope>NUCLEOTIDE SEQUENCE [LARGE SCALE GENOMIC DNA]</scope>
</reference>
<evidence type="ECO:0000256" key="3">
    <source>
        <dbReference type="SAM" id="MobiDB-lite"/>
    </source>
</evidence>
<feature type="compositionally biased region" description="Gly residues" evidence="3">
    <location>
        <begin position="449"/>
        <end position="459"/>
    </location>
</feature>
<feature type="region of interest" description="Disordered" evidence="3">
    <location>
        <begin position="434"/>
        <end position="461"/>
    </location>
</feature>
<reference evidence="6" key="2">
    <citation type="submission" date="2008-12" db="EMBL/GenBank/DDBJ databases">
        <title>Improved gene annotation of the rice (Oryza sativa) genomes.</title>
        <authorList>
            <person name="Wang J."/>
            <person name="Li R."/>
            <person name="Fan W."/>
            <person name="Huang Q."/>
            <person name="Zhang J."/>
            <person name="Zhou Y."/>
            <person name="Hu Y."/>
            <person name="Zi S."/>
            <person name="Li J."/>
            <person name="Ni P."/>
            <person name="Zheng H."/>
            <person name="Zhang Y."/>
            <person name="Zhao M."/>
            <person name="Hao Q."/>
            <person name="McDermott J."/>
            <person name="Samudrala R."/>
            <person name="Kristiansen K."/>
            <person name="Wong G.K.-S."/>
        </authorList>
    </citation>
    <scope>NUCLEOTIDE SEQUENCE</scope>
</reference>
<keyword evidence="4" id="KW-0472">Membrane</keyword>
<keyword evidence="1" id="KW-0547">Nucleotide-binding</keyword>
<dbReference type="SMART" id="SM00220">
    <property type="entry name" value="S_TKc"/>
    <property type="match status" value="1"/>
</dbReference>
<protein>
    <recommendedName>
        <fullName evidence="5">Protein kinase domain-containing protein</fullName>
    </recommendedName>
</protein>
<evidence type="ECO:0000259" key="5">
    <source>
        <dbReference type="PROSITE" id="PS50011"/>
    </source>
</evidence>
<dbReference type="AlphaFoldDB" id="B9FW89"/>
<name>B9FW89_ORYSJ</name>
<dbReference type="Pfam" id="PF00069">
    <property type="entry name" value="Pkinase"/>
    <property type="match status" value="1"/>
</dbReference>
<dbReference type="EMBL" id="CM000144">
    <property type="protein sequence ID" value="EEE66826.1"/>
    <property type="molecule type" value="Genomic_DNA"/>
</dbReference>
<dbReference type="FunFam" id="3.30.200.20:FF:000755">
    <property type="entry name" value="Proline-rich receptor-like protein kinase PERK3"/>
    <property type="match status" value="1"/>
</dbReference>
<dbReference type="SUPFAM" id="SSF56112">
    <property type="entry name" value="Protein kinase-like (PK-like)"/>
    <property type="match status" value="1"/>
</dbReference>
<feature type="compositionally biased region" description="Low complexity" evidence="3">
    <location>
        <begin position="27"/>
        <end position="38"/>
    </location>
</feature>
<dbReference type="InterPro" id="IPR000719">
    <property type="entry name" value="Prot_kinase_dom"/>
</dbReference>
<feature type="domain" description="Protein kinase" evidence="5">
    <location>
        <begin position="116"/>
        <end position="506"/>
    </location>
</feature>
<feature type="region of interest" description="Disordered" evidence="3">
    <location>
        <begin position="10"/>
        <end position="38"/>
    </location>
</feature>
<proteinExistence type="predicted"/>
<dbReference type="Gene3D" id="1.10.510.10">
    <property type="entry name" value="Transferase(Phosphotransferase) domain 1"/>
    <property type="match status" value="1"/>
</dbReference>
<dbReference type="Proteomes" id="UP000007752">
    <property type="component" value="Chromosome 7"/>
</dbReference>
<accession>B9FW89</accession>
<keyword evidence="2" id="KW-0067">ATP-binding</keyword>
<gene>
    <name evidence="6" type="ORF">OsJ_23594</name>
</gene>
<sequence length="640" mass="69540">MLQVLENVNSLGTSDLVPSPPPPPASPTTASRPLPSSSSRRNTVAIAVGSASAVVVAVVAVASAALAIVTIRRRRRSTTTAGDVSDDESVASLPPLPREGLYIFTKSELKQATNGYDEKLLLGSGGAGKVYLGRLPSGQRVAIKKIYRSKKVSEFYAEVAVLAKLRHRNLTTLVGYCLGGDHHALVYEYLGGGNLWRALFQGELAWRRRLEVAVDVAEGLAYLHGFREGAVVHRDVKPTNVLLSESGAAKLSDFGVSRIVPEGGTHVSTEVRGTRGYVDPESFSAGHVSEAGDVYSFGVVLLELATGMRAVVPTPSGGAESIVHAAHWAVAQAGGEAGEDAESMVDERLGRRLGQAHRARRVRARVPVRAPIQARAPRDGRGARRAQGHARRLYRTRRRRRPIRGLDVIIHRHPGPGVAPIDIVIRGEHRSDGHAAAARQLGSWRRGGRGTGRTPGGSFGSVPMGAEIAAVPNISEGLAEISKKMMDLAAQLRALAAQLADPTAFLEEAEPLYRHAVTLRPRGRVFKQHGWGQHSVVTLQPRGDGVTRGEALMFPLPAVPSPGVAVHLRPRRWDWRWRRCHWRPQRWRRRRWRFPLRQRYNSVQASDFQALFSSDAALFPQVEAHIPVMVGSELGGVRVV</sequence>
<evidence type="ECO:0000313" key="6">
    <source>
        <dbReference type="EMBL" id="EEE66826.1"/>
    </source>
</evidence>
<dbReference type="PANTHER" id="PTHR47989:SF47">
    <property type="entry name" value="SERINE_THREONINE-PROTEIN KINASE PBL28-RELATED"/>
    <property type="match status" value="1"/>
</dbReference>
<dbReference type="PANTHER" id="PTHR47989">
    <property type="entry name" value="OS01G0750732 PROTEIN"/>
    <property type="match status" value="1"/>
</dbReference>
<evidence type="ECO:0000256" key="4">
    <source>
        <dbReference type="SAM" id="Phobius"/>
    </source>
</evidence>
<dbReference type="PROSITE" id="PS50011">
    <property type="entry name" value="PROTEIN_KINASE_DOM"/>
    <property type="match status" value="1"/>
</dbReference>
<dbReference type="GO" id="GO:0004672">
    <property type="term" value="F:protein kinase activity"/>
    <property type="evidence" value="ECO:0007669"/>
    <property type="project" value="InterPro"/>
</dbReference>
<dbReference type="PROSITE" id="PS00108">
    <property type="entry name" value="PROTEIN_KINASE_ST"/>
    <property type="match status" value="1"/>
</dbReference>
<feature type="transmembrane region" description="Helical" evidence="4">
    <location>
        <begin position="44"/>
        <end position="69"/>
    </location>
</feature>